<dbReference type="InterPro" id="IPR003715">
    <property type="entry name" value="Poly_export_N"/>
</dbReference>
<accession>A0A7S8C861</accession>
<sequence length="205" mass="22124">MSKRVILALAALSLALAGCAQGWEDRLPQEPLGPEGLTAQPTSVALPGATNYRAGYTVGTGDRLDIKVYDQPELTGEYRVDGSGRISMPLISTISVGGQTTPEIERRIAAALKRTYLRDPSVSVQVLDYRPFYILGEVRTPGGYPYAAGMTVQNAVALGGGYSERADQGEVIVTRRTRSGDVTAKVPLTATIYPGDIVYVRERWF</sequence>
<dbReference type="EMBL" id="CP058214">
    <property type="protein sequence ID" value="QPC44976.1"/>
    <property type="molecule type" value="Genomic_DNA"/>
</dbReference>
<feature type="signal peptide" evidence="2">
    <location>
        <begin position="1"/>
        <end position="22"/>
    </location>
</feature>
<dbReference type="PROSITE" id="PS51257">
    <property type="entry name" value="PROKAR_LIPOPROTEIN"/>
    <property type="match status" value="1"/>
</dbReference>
<dbReference type="Gene3D" id="3.30.1950.10">
    <property type="entry name" value="wza like domain"/>
    <property type="match status" value="1"/>
</dbReference>
<protein>
    <submittedName>
        <fullName evidence="5">Polysaccharide export protein</fullName>
    </submittedName>
</protein>
<evidence type="ECO:0000259" key="4">
    <source>
        <dbReference type="Pfam" id="PF10531"/>
    </source>
</evidence>
<reference evidence="5 6" key="1">
    <citation type="submission" date="2020-06" db="EMBL/GenBank/DDBJ databases">
        <title>Genome sequence of 2 isolates from Red Sea Mangroves.</title>
        <authorList>
            <person name="Sefrji F."/>
            <person name="Michoud G."/>
            <person name="Merlino G."/>
            <person name="Daffonchio D."/>
        </authorList>
    </citation>
    <scope>NUCLEOTIDE SEQUENCE [LARGE SCALE GENOMIC DNA]</scope>
    <source>
        <strain evidence="5 6">R1DC25</strain>
    </source>
</reference>
<dbReference type="KEGG" id="kmn:HW532_21110"/>
<evidence type="ECO:0000256" key="1">
    <source>
        <dbReference type="ARBA" id="ARBA00022729"/>
    </source>
</evidence>
<feature type="chain" id="PRO_5032292272" evidence="2">
    <location>
        <begin position="23"/>
        <end position="205"/>
    </location>
</feature>
<dbReference type="Proteomes" id="UP000593594">
    <property type="component" value="Chromosome"/>
</dbReference>
<evidence type="ECO:0000313" key="6">
    <source>
        <dbReference type="Proteomes" id="UP000593594"/>
    </source>
</evidence>
<feature type="domain" description="Soluble ligand binding" evidence="4">
    <location>
        <begin position="132"/>
        <end position="182"/>
    </location>
</feature>
<evidence type="ECO:0000259" key="3">
    <source>
        <dbReference type="Pfam" id="PF02563"/>
    </source>
</evidence>
<dbReference type="GO" id="GO:0015159">
    <property type="term" value="F:polysaccharide transmembrane transporter activity"/>
    <property type="evidence" value="ECO:0007669"/>
    <property type="project" value="InterPro"/>
</dbReference>
<evidence type="ECO:0000313" key="5">
    <source>
        <dbReference type="EMBL" id="QPC44976.1"/>
    </source>
</evidence>
<feature type="domain" description="Polysaccharide export protein N-terminal" evidence="3">
    <location>
        <begin position="54"/>
        <end position="126"/>
    </location>
</feature>
<proteinExistence type="predicted"/>
<dbReference type="Pfam" id="PF10531">
    <property type="entry name" value="SLBB"/>
    <property type="match status" value="1"/>
</dbReference>
<evidence type="ECO:0000256" key="2">
    <source>
        <dbReference type="SAM" id="SignalP"/>
    </source>
</evidence>
<dbReference type="InterPro" id="IPR049712">
    <property type="entry name" value="Poly_export"/>
</dbReference>
<dbReference type="Pfam" id="PF02563">
    <property type="entry name" value="Poly_export"/>
    <property type="match status" value="1"/>
</dbReference>
<gene>
    <name evidence="5" type="ORF">HW532_21110</name>
</gene>
<name>A0A7S8C861_9HYPH</name>
<organism evidence="5 6">
    <name type="scientific">Kaustia mangrovi</name>
    <dbReference type="NCBI Taxonomy" id="2593653"/>
    <lineage>
        <taxon>Bacteria</taxon>
        <taxon>Pseudomonadati</taxon>
        <taxon>Pseudomonadota</taxon>
        <taxon>Alphaproteobacteria</taxon>
        <taxon>Hyphomicrobiales</taxon>
        <taxon>Parvibaculaceae</taxon>
        <taxon>Kaustia</taxon>
    </lineage>
</organism>
<dbReference type="PANTHER" id="PTHR33619">
    <property type="entry name" value="POLYSACCHARIDE EXPORT PROTEIN GFCE-RELATED"/>
    <property type="match status" value="1"/>
</dbReference>
<keyword evidence="1 2" id="KW-0732">Signal</keyword>
<dbReference type="PANTHER" id="PTHR33619:SF3">
    <property type="entry name" value="POLYSACCHARIDE EXPORT PROTEIN GFCE-RELATED"/>
    <property type="match status" value="1"/>
</dbReference>
<dbReference type="InterPro" id="IPR019554">
    <property type="entry name" value="Soluble_ligand-bd"/>
</dbReference>
<dbReference type="RefSeq" id="WP_213162350.1">
    <property type="nucleotide sequence ID" value="NZ_CP058214.1"/>
</dbReference>
<keyword evidence="6" id="KW-1185">Reference proteome</keyword>
<dbReference type="AlphaFoldDB" id="A0A7S8C861"/>